<dbReference type="OrthoDB" id="325082at2157"/>
<dbReference type="InterPro" id="IPR036390">
    <property type="entry name" value="WH_DNA-bd_sf"/>
</dbReference>
<comment type="caution">
    <text evidence="1">The sequence shown here is derived from an EMBL/GenBank/DDBJ whole genome shotgun (WGS) entry which is preliminary data.</text>
</comment>
<sequence>MIEIKLIKTITGKELNENYEKQYGSIQKLAKLLEKDSENMKLFSDLKDWKFFGENPEEKINDTTTIMTDTLALTNLEIELLNFIKNENPKSIRELARMVHEDVSNTHRKISKLHEEGLLQLKKGTKNSKIPYLAYDKIEIGI</sequence>
<dbReference type="EMBL" id="LWMV01000169">
    <property type="protein sequence ID" value="KZX12319.1"/>
    <property type="molecule type" value="Genomic_DNA"/>
</dbReference>
<dbReference type="RefSeq" id="WP_067091235.1">
    <property type="nucleotide sequence ID" value="NZ_LWMV01000169.1"/>
</dbReference>
<dbReference type="InterPro" id="IPR036388">
    <property type="entry name" value="WH-like_DNA-bd_sf"/>
</dbReference>
<accession>A0A166APW9</accession>
<gene>
    <name evidence="1" type="ORF">MBCUR_10760</name>
</gene>
<dbReference type="Pfam" id="PF25212">
    <property type="entry name" value="HVO_A0114"/>
    <property type="match status" value="1"/>
</dbReference>
<organism evidence="1 2">
    <name type="scientific">Methanobrevibacter curvatus</name>
    <dbReference type="NCBI Taxonomy" id="49547"/>
    <lineage>
        <taxon>Archaea</taxon>
        <taxon>Methanobacteriati</taxon>
        <taxon>Methanobacteriota</taxon>
        <taxon>Methanomada group</taxon>
        <taxon>Methanobacteria</taxon>
        <taxon>Methanobacteriales</taxon>
        <taxon>Methanobacteriaceae</taxon>
        <taxon>Methanobrevibacter</taxon>
    </lineage>
</organism>
<keyword evidence="2" id="KW-1185">Reference proteome</keyword>
<protein>
    <submittedName>
        <fullName evidence="1">Uncharacterized protein</fullName>
    </submittedName>
</protein>
<evidence type="ECO:0000313" key="2">
    <source>
        <dbReference type="Proteomes" id="UP000077245"/>
    </source>
</evidence>
<dbReference type="Proteomes" id="UP000077245">
    <property type="component" value="Unassembled WGS sequence"/>
</dbReference>
<proteinExistence type="predicted"/>
<name>A0A166APW9_9EURY</name>
<evidence type="ECO:0000313" key="1">
    <source>
        <dbReference type="EMBL" id="KZX12319.1"/>
    </source>
</evidence>
<dbReference type="Gene3D" id="1.10.10.10">
    <property type="entry name" value="Winged helix-like DNA-binding domain superfamily/Winged helix DNA-binding domain"/>
    <property type="match status" value="1"/>
</dbReference>
<reference evidence="1 2" key="1">
    <citation type="submission" date="2016-04" db="EMBL/GenBank/DDBJ databases">
        <title>Genome sequence of Methanobrevibacter curvatus DSM 11111.</title>
        <authorList>
            <person name="Poehlein A."/>
            <person name="Seedorf H."/>
            <person name="Daniel R."/>
        </authorList>
    </citation>
    <scope>NUCLEOTIDE SEQUENCE [LARGE SCALE GENOMIC DNA]</scope>
    <source>
        <strain evidence="1 2">DSM 11111</strain>
    </source>
</reference>
<dbReference type="PATRIC" id="fig|49547.3.peg.1149"/>
<dbReference type="AlphaFoldDB" id="A0A166APW9"/>
<dbReference type="SUPFAM" id="SSF46785">
    <property type="entry name" value="Winged helix' DNA-binding domain"/>
    <property type="match status" value="1"/>
</dbReference>